<feature type="region of interest" description="Disordered" evidence="2">
    <location>
        <begin position="981"/>
        <end position="1046"/>
    </location>
</feature>
<feature type="region of interest" description="Disordered" evidence="2">
    <location>
        <begin position="796"/>
        <end position="831"/>
    </location>
</feature>
<name>A0A168A0P7_9HYPO</name>
<dbReference type="PANTHER" id="PTHR47766">
    <property type="entry name" value="PROTEIN EFR3"/>
    <property type="match status" value="1"/>
</dbReference>
<feature type="region of interest" description="Disordered" evidence="2">
    <location>
        <begin position="866"/>
        <end position="901"/>
    </location>
</feature>
<reference evidence="3 4" key="1">
    <citation type="journal article" date="2016" name="Genome Biol. Evol.">
        <title>Divergent and convergent evolution of fungal pathogenicity.</title>
        <authorList>
            <person name="Shang Y."/>
            <person name="Xiao G."/>
            <person name="Zheng P."/>
            <person name="Cen K."/>
            <person name="Zhan S."/>
            <person name="Wang C."/>
        </authorList>
    </citation>
    <scope>NUCLEOTIDE SEQUENCE [LARGE SCALE GENOMIC DNA]</scope>
    <source>
        <strain evidence="3 4">RCEF 2490</strain>
    </source>
</reference>
<dbReference type="PANTHER" id="PTHR47766:SF1">
    <property type="entry name" value="PROTEIN EFR3"/>
    <property type="match status" value="1"/>
</dbReference>
<feature type="compositionally biased region" description="Low complexity" evidence="2">
    <location>
        <begin position="1068"/>
        <end position="1081"/>
    </location>
</feature>
<comment type="similarity">
    <text evidence="1">Belongs to the EFR3 family.</text>
</comment>
<feature type="compositionally biased region" description="Basic and acidic residues" evidence="2">
    <location>
        <begin position="414"/>
        <end position="426"/>
    </location>
</feature>
<feature type="region of interest" description="Disordered" evidence="2">
    <location>
        <begin position="1060"/>
        <end position="1116"/>
    </location>
</feature>
<dbReference type="GO" id="GO:0072659">
    <property type="term" value="P:protein localization to plasma membrane"/>
    <property type="evidence" value="ECO:0007669"/>
    <property type="project" value="InterPro"/>
</dbReference>
<evidence type="ECO:0000256" key="2">
    <source>
        <dbReference type="SAM" id="MobiDB-lite"/>
    </source>
</evidence>
<comment type="caution">
    <text evidence="3">The sequence shown here is derived from an EMBL/GenBank/DDBJ whole genome shotgun (WGS) entry which is preliminary data.</text>
</comment>
<feature type="region of interest" description="Disordered" evidence="2">
    <location>
        <begin position="229"/>
        <end position="258"/>
    </location>
</feature>
<feature type="compositionally biased region" description="Polar residues" evidence="2">
    <location>
        <begin position="981"/>
        <end position="992"/>
    </location>
</feature>
<dbReference type="OrthoDB" id="19232at2759"/>
<dbReference type="InterPro" id="IPR049150">
    <property type="entry name" value="EFR3_HEAT-like_rpt"/>
</dbReference>
<evidence type="ECO:0000313" key="4">
    <source>
        <dbReference type="Proteomes" id="UP000078544"/>
    </source>
</evidence>
<dbReference type="Proteomes" id="UP000078544">
    <property type="component" value="Unassembled WGS sequence"/>
</dbReference>
<sequence length="1116" mass="121342">MNVIEERCRPKHQVLVLKCYPKMTKGAVDVVPNSSELSYLLFYATSRRSKIQKIAAFLEKKTAHDVWRMRIGNVQVTLGILAALVEKSPKDAALIAPCVLKILDLILRSDDITMVESSLPTFEAFCEHHDVSSLFGDGAYLQQYQSVVRSYAQLASSKRKSPKGPLSKPLQFRWRNAGLEAIKSIAASDALASVAGRQIDIIVPKILQNMWTRDHAFLDDMLRYVQTEAKSDPEKTAHRRSSINTVGTADAPGDTNPVALSGTAVDVDNLAEEETGRLAAQCLKSIFSAPNRAQIYGATNALLKFILRRMAEGETVVATNESAGPDSGWAIRILDAVARWTPVQDRYVILVAALDMMNRTPMREESIQQHLVFTAMIQSLLRSDINLIGLSVMDFLLGLVRQIQKLFQMRKEVSAEGSQSDDRAEGEQESLSRPLRSELLEGLENCTSDLANHVYYADQVSDMITAIFSRIRHSRFASTTSLSNLADRADNGADPTASPSVYEMSAGQPLQETYFSHAAGRLSALRIVKNILTIASPKTGLSGNMDLTRNKVPIQAWEGTQWLVRDVDGNVRKAYVDALTVWLDRETVHTDQIAADDAFVSRRPTKAGQDLSTSRRAVSLASARERQPKGRRCQYLPLLHLAIYDSALQFVDYDNDIVLFHSLLAKLVAKLGVNAAHYGIPMIYRLQEDIMEVEEPIHKVRVASLCHGYFWALVDKFGFETSVVGRAVYNEISRRKSKGFWVEGVCVPAPTPAEIGTPGTTRPQPDWDPSVLEREEILPFDDRSSMVECIAMTYQDTAKPSPPSSPAASPGRNHNGPILGVSNGTGTSHDKAPELPALLKEHMLADWSRDTAMDAIAAAGTAESLNGSRAGTVGTTHNRGAAGANGNTNGSPPAAPHSVHHSLRLPRDRLISVSKLRKSSIAGRISLADSATSNKGGVASVEQLKMILSGSVSPHAAGIPGMEDDSDESMMSYELSVSERSFNPTLSPTDASATGFDAAGRTVPTSASSLRGPLTSNPLAHDGGPPVQAHVEKEDEVPPVPPLPNLSSLSSKVGLYAMDSPGFKRNLSSRGGESFRSSSGRFRGDTSKSMDLQELLRGIDSRSGEGSLGNLTKPPY</sequence>
<organism evidence="3 4">
    <name type="scientific">Moelleriella libera RCEF 2490</name>
    <dbReference type="NCBI Taxonomy" id="1081109"/>
    <lineage>
        <taxon>Eukaryota</taxon>
        <taxon>Fungi</taxon>
        <taxon>Dikarya</taxon>
        <taxon>Ascomycota</taxon>
        <taxon>Pezizomycotina</taxon>
        <taxon>Sordariomycetes</taxon>
        <taxon>Hypocreomycetidae</taxon>
        <taxon>Hypocreales</taxon>
        <taxon>Clavicipitaceae</taxon>
        <taxon>Moelleriella</taxon>
    </lineage>
</organism>
<evidence type="ECO:0000313" key="3">
    <source>
        <dbReference type="EMBL" id="KZZ93322.1"/>
    </source>
</evidence>
<keyword evidence="4" id="KW-1185">Reference proteome</keyword>
<gene>
    <name evidence="3" type="ORF">AAL_05707</name>
</gene>
<dbReference type="EMBL" id="AZGY01000013">
    <property type="protein sequence ID" value="KZZ93322.1"/>
    <property type="molecule type" value="Genomic_DNA"/>
</dbReference>
<proteinExistence type="inferred from homology"/>
<dbReference type="Pfam" id="PF21072">
    <property type="entry name" value="EFR3"/>
    <property type="match status" value="1"/>
</dbReference>
<dbReference type="InterPro" id="IPR039786">
    <property type="entry name" value="EFR3"/>
</dbReference>
<dbReference type="STRING" id="1081109.A0A168A0P7"/>
<feature type="region of interest" description="Disordered" evidence="2">
    <location>
        <begin position="414"/>
        <end position="434"/>
    </location>
</feature>
<accession>A0A168A0P7</accession>
<feature type="compositionally biased region" description="Low complexity" evidence="2">
    <location>
        <begin position="874"/>
        <end position="892"/>
    </location>
</feature>
<dbReference type="GO" id="GO:0005886">
    <property type="term" value="C:plasma membrane"/>
    <property type="evidence" value="ECO:0007669"/>
    <property type="project" value="TreeGrafter"/>
</dbReference>
<evidence type="ECO:0000256" key="1">
    <source>
        <dbReference type="ARBA" id="ARBA00010216"/>
    </source>
</evidence>
<feature type="compositionally biased region" description="Polar residues" evidence="2">
    <location>
        <begin position="1003"/>
        <end position="1018"/>
    </location>
</feature>
<protein>
    <submittedName>
        <fullName evidence="3">Protein EFR3</fullName>
    </submittedName>
</protein>
<dbReference type="AlphaFoldDB" id="A0A168A0P7"/>